<comment type="cofactor">
    <cofactor evidence="1">
        <name>Mg(2+)</name>
        <dbReference type="ChEBI" id="CHEBI:18420"/>
    </cofactor>
</comment>
<feature type="region of interest" description="Disordered" evidence="9">
    <location>
        <begin position="1"/>
        <end position="47"/>
    </location>
</feature>
<feature type="compositionally biased region" description="Pro residues" evidence="9">
    <location>
        <begin position="292"/>
        <end position="303"/>
    </location>
</feature>
<reference evidence="11 12" key="1">
    <citation type="journal article" date="2008" name="Science">
        <title>The Physcomitrella genome reveals evolutionary insights into the conquest of land by plants.</title>
        <authorList>
            <person name="Rensing S."/>
            <person name="Lang D."/>
            <person name="Zimmer A."/>
            <person name="Terry A."/>
            <person name="Salamov A."/>
            <person name="Shapiro H."/>
            <person name="Nishiyama T."/>
            <person name="Perroud P.-F."/>
            <person name="Lindquist E."/>
            <person name="Kamisugi Y."/>
            <person name="Tanahashi T."/>
            <person name="Sakakibara K."/>
            <person name="Fujita T."/>
            <person name="Oishi K."/>
            <person name="Shin-I T."/>
            <person name="Kuroki Y."/>
            <person name="Toyoda A."/>
            <person name="Suzuki Y."/>
            <person name="Hashimoto A."/>
            <person name="Yamaguchi K."/>
            <person name="Sugano A."/>
            <person name="Kohara Y."/>
            <person name="Fujiyama A."/>
            <person name="Anterola A."/>
            <person name="Aoki S."/>
            <person name="Ashton N."/>
            <person name="Barbazuk W.B."/>
            <person name="Barker E."/>
            <person name="Bennetzen J."/>
            <person name="Bezanilla M."/>
            <person name="Blankenship R."/>
            <person name="Cho S.H."/>
            <person name="Dutcher S."/>
            <person name="Estelle M."/>
            <person name="Fawcett J.A."/>
            <person name="Gundlach H."/>
            <person name="Hanada K."/>
            <person name="Heyl A."/>
            <person name="Hicks K.A."/>
            <person name="Hugh J."/>
            <person name="Lohr M."/>
            <person name="Mayer K."/>
            <person name="Melkozernov A."/>
            <person name="Murata T."/>
            <person name="Nelson D."/>
            <person name="Pils B."/>
            <person name="Prigge M."/>
            <person name="Reiss B."/>
            <person name="Renner T."/>
            <person name="Rombauts S."/>
            <person name="Rushton P."/>
            <person name="Sanderfoot A."/>
            <person name="Schween G."/>
            <person name="Shiu S.-H."/>
            <person name="Stueber K."/>
            <person name="Theodoulou F.L."/>
            <person name="Tu H."/>
            <person name="Van de Peer Y."/>
            <person name="Verrier P.J."/>
            <person name="Waters E."/>
            <person name="Wood A."/>
            <person name="Yang L."/>
            <person name="Cove D."/>
            <person name="Cuming A."/>
            <person name="Hasebe M."/>
            <person name="Lucas S."/>
            <person name="Mishler D.B."/>
            <person name="Reski R."/>
            <person name="Grigoriev I."/>
            <person name="Quatrano R.S."/>
            <person name="Boore J.L."/>
        </authorList>
    </citation>
    <scope>NUCLEOTIDE SEQUENCE [LARGE SCALE GENOMIC DNA]</scope>
    <source>
        <strain evidence="11 12">cv. Gransden 2004</strain>
    </source>
</reference>
<dbReference type="Proteomes" id="UP000006727">
    <property type="component" value="Chromosome 16"/>
</dbReference>
<dbReference type="InterPro" id="IPR000300">
    <property type="entry name" value="IPPc"/>
</dbReference>
<evidence type="ECO:0000256" key="4">
    <source>
        <dbReference type="ARBA" id="ARBA00022723"/>
    </source>
</evidence>
<organism evidence="11 12">
    <name type="scientific">Physcomitrium patens</name>
    <name type="common">Spreading-leaved earth moss</name>
    <name type="synonym">Physcomitrella patens</name>
    <dbReference type="NCBI Taxonomy" id="3218"/>
    <lineage>
        <taxon>Eukaryota</taxon>
        <taxon>Viridiplantae</taxon>
        <taxon>Streptophyta</taxon>
        <taxon>Embryophyta</taxon>
        <taxon>Bryophyta</taxon>
        <taxon>Bryophytina</taxon>
        <taxon>Bryopsida</taxon>
        <taxon>Funariidae</taxon>
        <taxon>Funariales</taxon>
        <taxon>Funariaceae</taxon>
        <taxon>Physcomitrium</taxon>
    </lineage>
</organism>
<evidence type="ECO:0000256" key="9">
    <source>
        <dbReference type="SAM" id="MobiDB-lite"/>
    </source>
</evidence>
<dbReference type="InterPro" id="IPR056454">
    <property type="entry name" value="Beta-prop_IP5PC_F"/>
</dbReference>
<evidence type="ECO:0000256" key="6">
    <source>
        <dbReference type="ARBA" id="ARBA00022801"/>
    </source>
</evidence>
<dbReference type="EnsemblPlants" id="Pp3c16_2270V3.5">
    <property type="protein sequence ID" value="Pp3c16_2270V3.5"/>
    <property type="gene ID" value="Pp3c16_2270"/>
</dbReference>
<evidence type="ECO:0000259" key="10">
    <source>
        <dbReference type="SMART" id="SM00128"/>
    </source>
</evidence>
<dbReference type="OrthoDB" id="1925875at2759"/>
<dbReference type="InterPro" id="IPR036322">
    <property type="entry name" value="WD40_repeat_dom_sf"/>
</dbReference>
<dbReference type="InterPro" id="IPR056455">
    <property type="entry name" value="Ig-like_IP5PC_F"/>
</dbReference>
<feature type="compositionally biased region" description="Polar residues" evidence="9">
    <location>
        <begin position="265"/>
        <end position="274"/>
    </location>
</feature>
<dbReference type="KEGG" id="ppp:112293560"/>
<dbReference type="Gramene" id="Pp3c16_2270V3.2">
    <property type="protein sequence ID" value="Pp3c16_2270V3.2"/>
    <property type="gene ID" value="Pp3c16_2270"/>
</dbReference>
<dbReference type="RefSeq" id="XP_024398889.1">
    <property type="nucleotide sequence ID" value="XM_024543121.2"/>
</dbReference>
<dbReference type="Pfam" id="PF22669">
    <property type="entry name" value="Exo_endo_phos2"/>
    <property type="match status" value="1"/>
</dbReference>
<keyword evidence="4" id="KW-0479">Metal-binding</keyword>
<dbReference type="SMART" id="SM00128">
    <property type="entry name" value="IPPc"/>
    <property type="match status" value="1"/>
</dbReference>
<feature type="domain" description="Inositol polyphosphate-related phosphatase" evidence="10">
    <location>
        <begin position="764"/>
        <end position="1137"/>
    </location>
</feature>
<feature type="compositionally biased region" description="Basic and acidic residues" evidence="9">
    <location>
        <begin position="1"/>
        <end position="10"/>
    </location>
</feature>
<dbReference type="EnsemblPlants" id="Pp3c16_2270V3.2">
    <property type="protein sequence ID" value="Pp3c16_2270V3.2"/>
    <property type="gene ID" value="Pp3c16_2270"/>
</dbReference>
<feature type="compositionally biased region" description="Polar residues" evidence="9">
    <location>
        <begin position="233"/>
        <end position="247"/>
    </location>
</feature>
<dbReference type="Gramene" id="Pp3c16_2270V3.5">
    <property type="protein sequence ID" value="Pp3c16_2270V3.5"/>
    <property type="gene ID" value="Pp3c16_2270"/>
</dbReference>
<dbReference type="FunCoup" id="A0A7I4B2T9">
    <property type="interactions" value="736"/>
</dbReference>
<dbReference type="InterPro" id="IPR015943">
    <property type="entry name" value="WD40/YVTN_repeat-like_dom_sf"/>
</dbReference>
<keyword evidence="5" id="KW-0677">Repeat</keyword>
<dbReference type="SUPFAM" id="SSF56219">
    <property type="entry name" value="DNase I-like"/>
    <property type="match status" value="1"/>
</dbReference>
<dbReference type="GO" id="GO:0004439">
    <property type="term" value="F:phosphatidylinositol-4,5-bisphosphate 5-phosphatase activity"/>
    <property type="evidence" value="ECO:0000318"/>
    <property type="project" value="GO_Central"/>
</dbReference>
<evidence type="ECO:0000256" key="5">
    <source>
        <dbReference type="ARBA" id="ARBA00022737"/>
    </source>
</evidence>
<dbReference type="EnsemblPlants" id="Pp3c16_2270V3.3">
    <property type="protein sequence ID" value="Pp3c16_2270V3.3"/>
    <property type="gene ID" value="Pp3c16_2270"/>
</dbReference>
<dbReference type="EMBL" id="ABEU02000016">
    <property type="status" value="NOT_ANNOTATED_CDS"/>
    <property type="molecule type" value="Genomic_DNA"/>
</dbReference>
<evidence type="ECO:0000256" key="2">
    <source>
        <dbReference type="ARBA" id="ARBA00010768"/>
    </source>
</evidence>
<dbReference type="SUPFAM" id="SSF50978">
    <property type="entry name" value="WD40 repeat-like"/>
    <property type="match status" value="1"/>
</dbReference>
<dbReference type="Gramene" id="Pp3c16_2270V3.3">
    <property type="protein sequence ID" value="Pp3c16_2270V3.3"/>
    <property type="gene ID" value="Pp3c16_2270"/>
</dbReference>
<proteinExistence type="inferred from homology"/>
<gene>
    <name evidence="11" type="primary">LOC112293560</name>
</gene>
<evidence type="ECO:0000256" key="3">
    <source>
        <dbReference type="ARBA" id="ARBA00022499"/>
    </source>
</evidence>
<dbReference type="GeneID" id="112293560"/>
<reference evidence="11" key="3">
    <citation type="submission" date="2020-12" db="UniProtKB">
        <authorList>
            <consortium name="EnsemblPlants"/>
        </authorList>
    </citation>
    <scope>IDENTIFICATION</scope>
</reference>
<dbReference type="InterPro" id="IPR001680">
    <property type="entry name" value="WD40_rpt"/>
</dbReference>
<dbReference type="Pfam" id="PF23755">
    <property type="entry name" value="Ig-like_IP5PC_F"/>
    <property type="match status" value="1"/>
</dbReference>
<feature type="region of interest" description="Disordered" evidence="9">
    <location>
        <begin position="226"/>
        <end position="327"/>
    </location>
</feature>
<dbReference type="OMA" id="GIRGWHV"/>
<feature type="compositionally biased region" description="Polar residues" evidence="9">
    <location>
        <begin position="34"/>
        <end position="43"/>
    </location>
</feature>
<accession>A0A7I4B2T9</accession>
<evidence type="ECO:0000256" key="7">
    <source>
        <dbReference type="ARBA" id="ARBA00022842"/>
    </source>
</evidence>
<sequence length="1313" mass="143859">MRSKTAEMPKGENSGGTPAEPPLIDFGNDDHSSPFWSQPSPEQAQDVDPFSWTTDELFISATPKNPFGFEGLFSAAPVSNDPFEHLANINSVNGFAAQNSAQHNLSQGFGVGIDLLTGVPPVATRPGVGDGWVGSGFEEPVAPYRPSQSLDARFPAIPSDDTFPFDNNPFKAEVSTTAAPQLSPFYEEFSFKDALSEELPVAESPTFEDVGNAVDWTSITESERKGWAHEDWATQSQQRRGETSSPENIADLHITEKEFKRPVSGQKSQRSVVSVTEKDGLVSAKATVAQPTLPPKKPPPQLPTPELSLPTRPSASSAKSARLPPEFLASGGGRGVYRAPSRDLFYAGNPVALELRPRPHKEMNESIKTALCAGSSLWAAFDHGLKVWDIEDASSGGSEGSNNSPGDEDAAAYIPLVVNSGATMCLAMDNANQIIWSGHRDGRLRAWPLNIRDGGSQGRDQILEWDGHQAPVTAITITSYGELWTAAENGQIKAWSCEVISRALRGAAEDYQGEAASLSRSFVQVRGPLAGNNPSQTEVRILVADHSAGRVWSAGIYFITIWDARTREPLSSFEAQSNTSSQEFAQNNEVLAEEKGLRKEKGVGWLQRSRNAFMGAADAVRRAAAERLGQEEARRLETLAVSEEGTVWGGFGNGHLVKWDSEGTRQQWEPLAAVAVKCLLVVGSRLWVGYANGKIEVLSRNLKSEGCWPAQTSSIVHMARGGNYVFTLSADGGIRGWHVASLSPLDSLIQDELSKRTDNFTQKRQLRIFAGTWNVSQEKATSGSLRAWLEKSAADASLVCIGLQEMEMGAGSIGLAAVKETMGVGLLDKGSANGQWWLDKIGSIIGEGKDFERVASRQLAGLLIGVWVKKSIRQFVGDFDAAAVACGFGRTFGNKGAVGVKLSAFRRTICLVNSHFAAHMEKVNSRNSDFEYCYNQMAFGPKPVPTAVGGNGLLARGGSRKLSSSTEIQEILREEGMPSLAEQDFHSEMPMPELSDTDILVWFGDFNYRIDTTYDQAIKWISEQRYDMLLIRDQLRVEMTSGRTFPGMREAGITFPPTYKFDRGSQVYDTSEKKRVPAYCDRVVFRDSFDGSVSATSTSLTNPAQATSIRYDACMEALDSDHKPVRCVLDVDLAVLDEAARRREFGDILKNDEKVLNFLEQTNVIPQTRIDKNLIVLGNSKSSLSVINESKQSWTTYTVLCEGLYVGEDCPCGNHRANKGANRENMLRSGNGFPLWLQVQPAAGIIRPNSSVTITMEYRVPDQQNNFSWKRSNSQPRWWNDVQKDDCLKLVLTMSSSALTKVNQHRICVRKLR</sequence>
<dbReference type="Gene3D" id="3.60.10.10">
    <property type="entry name" value="Endonuclease/exonuclease/phosphatase"/>
    <property type="match status" value="1"/>
</dbReference>
<dbReference type="GO" id="GO:0046872">
    <property type="term" value="F:metal ion binding"/>
    <property type="evidence" value="ECO:0007669"/>
    <property type="project" value="UniProtKB-KW"/>
</dbReference>
<keyword evidence="8" id="KW-0832">Ubl conjugation</keyword>
<dbReference type="Pfam" id="PF23754">
    <property type="entry name" value="Beta-prop_IP5PC_F"/>
    <property type="match status" value="1"/>
</dbReference>
<dbReference type="Gene3D" id="2.130.10.10">
    <property type="entry name" value="YVTN repeat-like/Quinoprotein amine dehydrogenase"/>
    <property type="match status" value="2"/>
</dbReference>
<evidence type="ECO:0000256" key="8">
    <source>
        <dbReference type="ARBA" id="ARBA00022843"/>
    </source>
</evidence>
<evidence type="ECO:0000313" key="12">
    <source>
        <dbReference type="Proteomes" id="UP000006727"/>
    </source>
</evidence>
<dbReference type="PANTHER" id="PTHR11200">
    <property type="entry name" value="INOSITOL 5-PHOSPHATASE"/>
    <property type="match status" value="1"/>
</dbReference>
<dbReference type="FunFam" id="3.60.10.10:FF:000011">
    <property type="entry name" value="Type II inositol polyphosphate 5-phosphatase 15"/>
    <property type="match status" value="1"/>
</dbReference>
<dbReference type="SMART" id="SM00320">
    <property type="entry name" value="WD40"/>
    <property type="match status" value="3"/>
</dbReference>
<keyword evidence="6" id="KW-0378">Hydrolase</keyword>
<evidence type="ECO:0000313" key="11">
    <source>
        <dbReference type="EnsemblPlants" id="Pp3c16_2270V3.5"/>
    </source>
</evidence>
<name>A0A7I4B2T9_PHYPA</name>
<protein>
    <recommendedName>
        <fullName evidence="10">Inositol polyphosphate-related phosphatase domain-containing protein</fullName>
    </recommendedName>
</protein>
<keyword evidence="3" id="KW-1017">Isopeptide bond</keyword>
<dbReference type="InterPro" id="IPR036691">
    <property type="entry name" value="Endo/exonu/phosph_ase_sf"/>
</dbReference>
<keyword evidence="12" id="KW-1185">Reference proteome</keyword>
<dbReference type="GO" id="GO:0046856">
    <property type="term" value="P:phosphatidylinositol dephosphorylation"/>
    <property type="evidence" value="ECO:0007669"/>
    <property type="project" value="InterPro"/>
</dbReference>
<dbReference type="PANTHER" id="PTHR11200:SF300">
    <property type="entry name" value="TYPE II INOSITOL 1,4,5-TRISPHOSPHATE 5-PHOSPHATASE"/>
    <property type="match status" value="1"/>
</dbReference>
<reference evidence="11 12" key="2">
    <citation type="journal article" date="2018" name="Plant J.">
        <title>The Physcomitrella patens chromosome-scale assembly reveals moss genome structure and evolution.</title>
        <authorList>
            <person name="Lang D."/>
            <person name="Ullrich K.K."/>
            <person name="Murat F."/>
            <person name="Fuchs J."/>
            <person name="Jenkins J."/>
            <person name="Haas F.B."/>
            <person name="Piednoel M."/>
            <person name="Gundlach H."/>
            <person name="Van Bel M."/>
            <person name="Meyberg R."/>
            <person name="Vives C."/>
            <person name="Morata J."/>
            <person name="Symeonidi A."/>
            <person name="Hiss M."/>
            <person name="Muchero W."/>
            <person name="Kamisugi Y."/>
            <person name="Saleh O."/>
            <person name="Blanc G."/>
            <person name="Decker E.L."/>
            <person name="van Gessel N."/>
            <person name="Grimwood J."/>
            <person name="Hayes R.D."/>
            <person name="Graham S.W."/>
            <person name="Gunter L.E."/>
            <person name="McDaniel S.F."/>
            <person name="Hoernstein S.N.W."/>
            <person name="Larsson A."/>
            <person name="Li F.W."/>
            <person name="Perroud P.F."/>
            <person name="Phillips J."/>
            <person name="Ranjan P."/>
            <person name="Rokshar D.S."/>
            <person name="Rothfels C.J."/>
            <person name="Schneider L."/>
            <person name="Shu S."/>
            <person name="Stevenson D.W."/>
            <person name="Thummler F."/>
            <person name="Tillich M."/>
            <person name="Villarreal Aguilar J.C."/>
            <person name="Widiez T."/>
            <person name="Wong G.K."/>
            <person name="Wymore A."/>
            <person name="Zhang Y."/>
            <person name="Zimmer A.D."/>
            <person name="Quatrano R.S."/>
            <person name="Mayer K.F.X."/>
            <person name="Goodstein D."/>
            <person name="Casacuberta J.M."/>
            <person name="Vandepoele K."/>
            <person name="Reski R."/>
            <person name="Cuming A.C."/>
            <person name="Tuskan G.A."/>
            <person name="Maumus F."/>
            <person name="Salse J."/>
            <person name="Schmutz J."/>
            <person name="Rensing S.A."/>
        </authorList>
    </citation>
    <scope>NUCLEOTIDE SEQUENCE [LARGE SCALE GENOMIC DNA]</scope>
    <source>
        <strain evidence="11 12">cv. Gransden 2004</strain>
    </source>
</reference>
<comment type="similarity">
    <text evidence="2">Belongs to the inositol polyphosphate 5-phosphatase family.</text>
</comment>
<keyword evidence="7" id="KW-0460">Magnesium</keyword>
<evidence type="ECO:0000256" key="1">
    <source>
        <dbReference type="ARBA" id="ARBA00001946"/>
    </source>
</evidence>
<dbReference type="InterPro" id="IPR046985">
    <property type="entry name" value="IP5"/>
</dbReference>